<comment type="caution">
    <text evidence="3">The sequence shown here is derived from an EMBL/GenBank/DDBJ whole genome shotgun (WGS) entry which is preliminary data.</text>
</comment>
<protein>
    <submittedName>
        <fullName evidence="3">Uncharacterized protein</fullName>
    </submittedName>
</protein>
<feature type="compositionally biased region" description="Polar residues" evidence="1">
    <location>
        <begin position="29"/>
        <end position="39"/>
    </location>
</feature>
<feature type="transmembrane region" description="Helical" evidence="2">
    <location>
        <begin position="91"/>
        <end position="111"/>
    </location>
</feature>
<accession>A0ABQ7GY32</accession>
<name>A0ABQ7GY32_DUNSA</name>
<dbReference type="EMBL" id="MU069541">
    <property type="protein sequence ID" value="KAF5839513.1"/>
    <property type="molecule type" value="Genomic_DNA"/>
</dbReference>
<organism evidence="3 4">
    <name type="scientific">Dunaliella salina</name>
    <name type="common">Green alga</name>
    <name type="synonym">Protococcus salinus</name>
    <dbReference type="NCBI Taxonomy" id="3046"/>
    <lineage>
        <taxon>Eukaryota</taxon>
        <taxon>Viridiplantae</taxon>
        <taxon>Chlorophyta</taxon>
        <taxon>core chlorophytes</taxon>
        <taxon>Chlorophyceae</taxon>
        <taxon>CS clade</taxon>
        <taxon>Chlamydomonadales</taxon>
        <taxon>Dunaliellaceae</taxon>
        <taxon>Dunaliella</taxon>
    </lineage>
</organism>
<feature type="transmembrane region" description="Helical" evidence="2">
    <location>
        <begin position="117"/>
        <end position="136"/>
    </location>
</feature>
<feature type="region of interest" description="Disordered" evidence="1">
    <location>
        <begin position="1"/>
        <end position="39"/>
    </location>
</feature>
<keyword evidence="2" id="KW-0812">Transmembrane</keyword>
<dbReference type="Proteomes" id="UP000815325">
    <property type="component" value="Unassembled WGS sequence"/>
</dbReference>
<proteinExistence type="predicted"/>
<keyword evidence="2" id="KW-0472">Membrane</keyword>
<gene>
    <name evidence="3" type="ORF">DUNSADRAFT_584</name>
</gene>
<evidence type="ECO:0000256" key="2">
    <source>
        <dbReference type="SAM" id="Phobius"/>
    </source>
</evidence>
<evidence type="ECO:0000256" key="1">
    <source>
        <dbReference type="SAM" id="MobiDB-lite"/>
    </source>
</evidence>
<keyword evidence="4" id="KW-1185">Reference proteome</keyword>
<evidence type="ECO:0000313" key="3">
    <source>
        <dbReference type="EMBL" id="KAF5839513.1"/>
    </source>
</evidence>
<sequence length="219" mass="24355">MDWQQQQAYDPACPETHAVRDPEGLQGIGQDSSLPTSHAQHSFAHEGRGYFSEEHAAMLAAHRASFDQMGRDAGRLIRRTRNRARDDIHKVASMIVLPTWLLPTSLLAVFPVHGVHAMLWSQAAAGALIGSMFACLDRYCNVRMHVAPRQPLTDHFPVQSWPRAACMRSLRYQSSWASGLFGGRPDWQHAWTSTARCTCMLPFANPSQASGLFGGCPDW</sequence>
<evidence type="ECO:0000313" key="4">
    <source>
        <dbReference type="Proteomes" id="UP000815325"/>
    </source>
</evidence>
<keyword evidence="2" id="KW-1133">Transmembrane helix</keyword>
<reference evidence="3" key="1">
    <citation type="submission" date="2017-08" db="EMBL/GenBank/DDBJ databases">
        <authorList>
            <person name="Polle J.E."/>
            <person name="Barry K."/>
            <person name="Cushman J."/>
            <person name="Schmutz J."/>
            <person name="Tran D."/>
            <person name="Hathwaick L.T."/>
            <person name="Yim W.C."/>
            <person name="Jenkins J."/>
            <person name="Mckie-Krisberg Z.M."/>
            <person name="Prochnik S."/>
            <person name="Lindquist E."/>
            <person name="Dockter R.B."/>
            <person name="Adam C."/>
            <person name="Molina H."/>
            <person name="Bunkerborg J."/>
            <person name="Jin E."/>
            <person name="Buchheim M."/>
            <person name="Magnuson J."/>
        </authorList>
    </citation>
    <scope>NUCLEOTIDE SEQUENCE</scope>
    <source>
        <strain evidence="3">CCAP 19/18</strain>
    </source>
</reference>